<gene>
    <name evidence="2" type="ORF">GCM10022388_09710</name>
</gene>
<comment type="caution">
    <text evidence="2">The sequence shown here is derived from an EMBL/GenBank/DDBJ whole genome shotgun (WGS) entry which is preliminary data.</text>
</comment>
<dbReference type="Gene3D" id="1.10.260.40">
    <property type="entry name" value="lambda repressor-like DNA-binding domains"/>
    <property type="match status" value="1"/>
</dbReference>
<protein>
    <recommendedName>
        <fullName evidence="1">HTH cro/C1-type domain-containing protein</fullName>
    </recommendedName>
</protein>
<name>A0ABP7UKY7_9FLAO</name>
<accession>A0ABP7UKY7</accession>
<keyword evidence="3" id="KW-1185">Reference proteome</keyword>
<dbReference type="SMART" id="SM00530">
    <property type="entry name" value="HTH_XRE"/>
    <property type="match status" value="1"/>
</dbReference>
<dbReference type="PROSITE" id="PS50943">
    <property type="entry name" value="HTH_CROC1"/>
    <property type="match status" value="1"/>
</dbReference>
<reference evidence="3" key="1">
    <citation type="journal article" date="2019" name="Int. J. Syst. Evol. Microbiol.">
        <title>The Global Catalogue of Microorganisms (GCM) 10K type strain sequencing project: providing services to taxonomists for standard genome sequencing and annotation.</title>
        <authorList>
            <consortium name="The Broad Institute Genomics Platform"/>
            <consortium name="The Broad Institute Genome Sequencing Center for Infectious Disease"/>
            <person name="Wu L."/>
            <person name="Ma J."/>
        </authorList>
    </citation>
    <scope>NUCLEOTIDE SEQUENCE [LARGE SCALE GENOMIC DNA]</scope>
    <source>
        <strain evidence="3">JCM 17068</strain>
    </source>
</reference>
<dbReference type="SUPFAM" id="SSF47413">
    <property type="entry name" value="lambda repressor-like DNA-binding domains"/>
    <property type="match status" value="1"/>
</dbReference>
<dbReference type="CDD" id="cd00093">
    <property type="entry name" value="HTH_XRE"/>
    <property type="match status" value="1"/>
</dbReference>
<evidence type="ECO:0000259" key="1">
    <source>
        <dbReference type="PROSITE" id="PS50943"/>
    </source>
</evidence>
<dbReference type="RefSeq" id="WP_345091463.1">
    <property type="nucleotide sequence ID" value="NZ_BAABCS010000009.1"/>
</dbReference>
<dbReference type="Proteomes" id="UP001500426">
    <property type="component" value="Unassembled WGS sequence"/>
</dbReference>
<organism evidence="2 3">
    <name type="scientific">Flavobacterium chungnamense</name>
    <dbReference type="NCBI Taxonomy" id="706182"/>
    <lineage>
        <taxon>Bacteria</taxon>
        <taxon>Pseudomonadati</taxon>
        <taxon>Bacteroidota</taxon>
        <taxon>Flavobacteriia</taxon>
        <taxon>Flavobacteriales</taxon>
        <taxon>Flavobacteriaceae</taxon>
        <taxon>Flavobacterium</taxon>
    </lineage>
</organism>
<feature type="domain" description="HTH cro/C1-type" evidence="1">
    <location>
        <begin position="34"/>
        <end position="68"/>
    </location>
</feature>
<evidence type="ECO:0000313" key="3">
    <source>
        <dbReference type="Proteomes" id="UP001500426"/>
    </source>
</evidence>
<dbReference type="EMBL" id="BAABCS010000009">
    <property type="protein sequence ID" value="GAA4046347.1"/>
    <property type="molecule type" value="Genomic_DNA"/>
</dbReference>
<dbReference type="Pfam" id="PF01381">
    <property type="entry name" value="HTH_3"/>
    <property type="match status" value="1"/>
</dbReference>
<evidence type="ECO:0000313" key="2">
    <source>
        <dbReference type="EMBL" id="GAA4046347.1"/>
    </source>
</evidence>
<dbReference type="InterPro" id="IPR010982">
    <property type="entry name" value="Lambda_DNA-bd_dom_sf"/>
</dbReference>
<proteinExistence type="predicted"/>
<sequence>MTEKKINQNISHQLVKAREELGFTQMKVQNDKIIKQSTLSKIENGVKNISAAKLFILAEYYKKPIEYFFEK</sequence>
<dbReference type="InterPro" id="IPR001387">
    <property type="entry name" value="Cro/C1-type_HTH"/>
</dbReference>